<organism evidence="2 3">
    <name type="scientific">Paramecium sonneborni</name>
    <dbReference type="NCBI Taxonomy" id="65129"/>
    <lineage>
        <taxon>Eukaryota</taxon>
        <taxon>Sar</taxon>
        <taxon>Alveolata</taxon>
        <taxon>Ciliophora</taxon>
        <taxon>Intramacronucleata</taxon>
        <taxon>Oligohymenophorea</taxon>
        <taxon>Peniculida</taxon>
        <taxon>Parameciidae</taxon>
        <taxon>Paramecium</taxon>
    </lineage>
</organism>
<name>A0A8S1RE74_9CILI</name>
<feature type="chain" id="PRO_5035949071" evidence="1">
    <location>
        <begin position="17"/>
        <end position="693"/>
    </location>
</feature>
<sequence>MFRIITSFLVLTQVTTQQVVLHSSSFTDKKFTSLEDWTIYPENPLKIGYGSVSIDDEDYAGLRSVVGRRVRLGGLDAIFKTFDNIQPHSSLIIKGKILMFNFGQGGTAVAEIKADGASILLIDGTFIQTDIQKQFSFEANFQHSTSSVLITFNTYANRDFERLTIGFREFELYYRKCPEGCAYCQIQDKSPSDCNFWIMDHSSLSDNNQLNDGWSINSNQYSMDYCQNDKKLNLFGFAKSKESIEKTFFLQPHYKILIQFKHILLGADFSALTFWNLELDGTIVMEITYLTYLLNTQICSFHNPASYGDNIREIKYSRSHQNTTMKIRLFAAGTSTLKVSRWSIRNFNIFIQKCHPDCEESCNGPKNTQCSKVQYQKYNEFINYFTEPLFTDIIKWQIINPIMPKTPNICGGISLFGGYLQLDGKHYIQRLVALNVHKTLQIQFKFYQIDIFNNDILYVVVDDQIIYQTTLEPVFDKSKANPMCGIFDDFEIVLKISTPVFQHTKKQSIIQIYTNQPISSSGYWGIRDFILLQDSKTFISEFREARFQISDWLNFQWKITEKLSLIGTCKNLNYIGGDNGLSQNSKLRNLIENLPLHSKIRIQFTLIIKYTTITNDFIQFIYSVDDNPLYTKKNIKLIADQYCETSLQNSKAFTFDEVFSHNDNSLLLFMWMENLTNDSFWGIRDFYLSYSEL</sequence>
<evidence type="ECO:0000256" key="1">
    <source>
        <dbReference type="SAM" id="SignalP"/>
    </source>
</evidence>
<comment type="caution">
    <text evidence="2">The sequence shown here is derived from an EMBL/GenBank/DDBJ whole genome shotgun (WGS) entry which is preliminary data.</text>
</comment>
<dbReference type="PANTHER" id="PTHR39767:SF2">
    <property type="entry name" value="CHROMOSOME UNDETERMINED SCAFFOLD_1, WHOLE GENOME SHOTGUN SEQUENCE"/>
    <property type="match status" value="1"/>
</dbReference>
<evidence type="ECO:0000313" key="2">
    <source>
        <dbReference type="EMBL" id="CAD8124965.1"/>
    </source>
</evidence>
<reference evidence="2" key="1">
    <citation type="submission" date="2021-01" db="EMBL/GenBank/DDBJ databases">
        <authorList>
            <consortium name="Genoscope - CEA"/>
            <person name="William W."/>
        </authorList>
    </citation>
    <scope>NUCLEOTIDE SEQUENCE</scope>
</reference>
<dbReference type="AlphaFoldDB" id="A0A8S1RE74"/>
<protein>
    <submittedName>
        <fullName evidence="2">Uncharacterized protein</fullName>
    </submittedName>
</protein>
<accession>A0A8S1RE74</accession>
<feature type="signal peptide" evidence="1">
    <location>
        <begin position="1"/>
        <end position="16"/>
    </location>
</feature>
<evidence type="ECO:0000313" key="3">
    <source>
        <dbReference type="Proteomes" id="UP000692954"/>
    </source>
</evidence>
<proteinExistence type="predicted"/>
<dbReference type="EMBL" id="CAJJDN010000155">
    <property type="protein sequence ID" value="CAD8124965.1"/>
    <property type="molecule type" value="Genomic_DNA"/>
</dbReference>
<dbReference type="Proteomes" id="UP000692954">
    <property type="component" value="Unassembled WGS sequence"/>
</dbReference>
<gene>
    <name evidence="2" type="ORF">PSON_ATCC_30995.1.T1550043</name>
</gene>
<dbReference type="InterPro" id="IPR006212">
    <property type="entry name" value="Furin_repeat"/>
</dbReference>
<dbReference type="OrthoDB" id="308738at2759"/>
<keyword evidence="1" id="KW-0732">Signal</keyword>
<keyword evidence="3" id="KW-1185">Reference proteome</keyword>
<dbReference type="CDD" id="cd00064">
    <property type="entry name" value="FU"/>
    <property type="match status" value="1"/>
</dbReference>
<dbReference type="PANTHER" id="PTHR39767">
    <property type="entry name" value="CALCIUM/CALMODULIN-BINDING MEMBRANE PROTEIN PCM4-RELATED"/>
    <property type="match status" value="1"/>
</dbReference>